<dbReference type="Proteomes" id="UP001432027">
    <property type="component" value="Unassembled WGS sequence"/>
</dbReference>
<comment type="caution">
    <text evidence="1">The sequence shown here is derived from an EMBL/GenBank/DDBJ whole genome shotgun (WGS) entry which is preliminary data.</text>
</comment>
<organism evidence="1 2">
    <name type="scientific">Pristionchus entomophagus</name>
    <dbReference type="NCBI Taxonomy" id="358040"/>
    <lineage>
        <taxon>Eukaryota</taxon>
        <taxon>Metazoa</taxon>
        <taxon>Ecdysozoa</taxon>
        <taxon>Nematoda</taxon>
        <taxon>Chromadorea</taxon>
        <taxon>Rhabditida</taxon>
        <taxon>Rhabditina</taxon>
        <taxon>Diplogasteromorpha</taxon>
        <taxon>Diplogasteroidea</taxon>
        <taxon>Neodiplogasteridae</taxon>
        <taxon>Pristionchus</taxon>
    </lineage>
</organism>
<sequence length="95" mass="10907">VCWASVLCSQTRREDDSSMCSLRVEPYDALRICCTYRSDPLFNIGNERSLSRLFLWKRSALFHKGSRPHQEVQCSSVFSAQTARRVSEIETSSTK</sequence>
<gene>
    <name evidence="1" type="ORF">PENTCL1PPCAC_13215</name>
</gene>
<accession>A0AAV5T682</accession>
<evidence type="ECO:0000313" key="1">
    <source>
        <dbReference type="EMBL" id="GMS91040.1"/>
    </source>
</evidence>
<dbReference type="AlphaFoldDB" id="A0AAV5T682"/>
<name>A0AAV5T682_9BILA</name>
<protein>
    <submittedName>
        <fullName evidence="1">Uncharacterized protein</fullName>
    </submittedName>
</protein>
<keyword evidence="2" id="KW-1185">Reference proteome</keyword>
<reference evidence="1" key="1">
    <citation type="submission" date="2023-10" db="EMBL/GenBank/DDBJ databases">
        <title>Genome assembly of Pristionchus species.</title>
        <authorList>
            <person name="Yoshida K."/>
            <person name="Sommer R.J."/>
        </authorList>
    </citation>
    <scope>NUCLEOTIDE SEQUENCE</scope>
    <source>
        <strain evidence="1">RS0144</strain>
    </source>
</reference>
<dbReference type="EMBL" id="BTSX01000003">
    <property type="protein sequence ID" value="GMS91040.1"/>
    <property type="molecule type" value="Genomic_DNA"/>
</dbReference>
<evidence type="ECO:0000313" key="2">
    <source>
        <dbReference type="Proteomes" id="UP001432027"/>
    </source>
</evidence>
<feature type="non-terminal residue" evidence="1">
    <location>
        <position position="1"/>
    </location>
</feature>
<proteinExistence type="predicted"/>